<accession>A0A9P8TWK0</accession>
<keyword evidence="3" id="KW-1185">Reference proteome</keyword>
<dbReference type="EMBL" id="JAIWOZ010000003">
    <property type="protein sequence ID" value="KAH6607744.1"/>
    <property type="molecule type" value="Genomic_DNA"/>
</dbReference>
<sequence>MSNMSEPNTSAAKRSAAGTKRSMRKSLTSRRENRAWSVSAAPSSQTLGTTASASSSARNLSQSPLGTASSFSFSTPSFLASWKAASLAPGLDERSAPATRSSRITSIIDLSILYGDAWARSMARVMRSFWSRPSAVLLKALVAPQHRLEDVQKVLQRKLVEVVDVVQLLQDGEDGAARLGDDAVLLRDLLHLGHDALRVAHLVRDVRRLRLQRLQRLDDLVVVQDVAAGLVEGLQQLLLQLPQMDLELALQLDEVRAPLVHVGALRLEHVVERLGLEAALGDREVDKGGAAADVRRERGRRVSGGEVELERRREVNVLLAELDEDAPAGSLVLLVQDVVEDGVQVLGVLDEDGVAESQRALELLREGVVQEAGDGQAAVLALLLQELRDPSGRVDDERVAVEALEDDGVLRAQVVDRQRVLLPPEPLVRAGQVLRHRVGGLELDAGQVQLVVPVVHHVLPERLVVEAAVGQERRGDEDVPDEGADLGLERLAPFLPAGPLGRQAVEEPDAPVDLELDLGHLRLDGLGLADEGGVLGLVGVDAGLELGDVLLHGHRVGLRLERLLLQLRHFLPERPHAVQDVRVADLGDDPLDEGAAGLGGVVHLLKRKLGVGQELVAHLVPQAPGHHLRVVKHDDAGDEVFLPNHRLDRLPIVDPVPEQGADGIQREPDALGGVGHASHLDQVLPLDVADARLGLLDRRLRLCQVLQHDLLPHRHLRLLPLQRGLYLQRGVLPLLRLPLVRHHPLQLLVRLRVLLLELRLLLGEAGAQIAHLVHGVPQLLEADVQVALLLLQILPLFVVQPDVLGDEVQEVARGQERDLALLLQQLPVVPLQRVVDVHHRVDDRLAVRRRQLQAAVGHRDRVGGAEAALVQVDGVRELVADLEQRLPAFGRVHGEDDVQVVDDLLGEPLVQLLRRVEVQVLPLGAFLAGRHEGDVVVALEEARHLGVGEQRVHALQETGVQDVGLVHDEADLLALAAASPQHVAQVFVEVLRRVLAVDLDLEHLEAVHPGHEPREGSLAAAAHADEDQVALRLPEDAVDAQHVLQDVVEQDERNVDLFLAERLEASGHEVPQLLPVDGDVVLGEPVGEQNGAAESLLFVHGGEEFQGDAADGLVGPLALLLVHETILEEPQGLVRPDADEALQRQRLQGLDRFVHAADPAEADHGVGERLRVAAERGDDLEHGRVEGAVNLVEGKLPGVIDHDEGGVAEEPSAHGRAAGVGGRIAGPDELDAVEGDPRLVGGPPEAVVLDELAQEGDGALGAVLVGGREVDLVAEDDQPAADLRGRQHHAFERLLVLAVLLERLDQEVGRRRAGEVEADDLHVRQLAESAEERHRLTGAGGAAEQQRLVLGEPGVEDVLVAHGIEGRDDDVGLDDGVRVDLDAGHLVLPRRPLGLRQQHVEVDERAGAVQGRRAEVGKGADVVAKGLPVAERTVSRERPDEREQQLLRHEALDLIVLQGEIGVLPVVFDDVSGGLVQQREEGGEDARDRKLHDVAVPPSALQRLVDEVFLGQVPGEQVGDLGLDGQRLGRALARGDAVLVQVLEGDAAEGLDVVGNHHVGRNGVLAEPNHATSTDGGERRILQRLDLEHDSDVGRQVEALSVGQGEQLVVVEDAVQVLDPLGVDVAVEDDPVSLGVLAAEVVDDLAEDAGEEAVGPLSRGGVQVAVERLLGHDLGVDDVGDALDALDLLQGVEQEPPGGGLPGAGIANHHDAVVDLLDLVQLEDLGHPQVGDHEMALGGERADGFLESDEVGGHVLDAGEAVLLDVDHDVHVRLDQLGRDRLADALHEDLGLDNLLGAEVAVAQASALEATGADQDALERAEAEVVVGLLRQVPRALVEEGHRLLGEPLGLAETLRVEHDFGDELLVGLGHGDAPEELLQVVGQVGAAGVAGVHGDEDARVLVDAELPADQLDLRLVVLGPLLQAELDVLDLLRNGRQDPLLETVKLVEAAPRTDLADAQEDAAHGLEVKGVVAAEDEREPPELDAQGLDGLGLPRAGGAVRRASEALAEGLGEREETPVGEGSPDEAIGDAEVLEAVVELGVGHLDVQAVEEVALRRVHVAHLKLPEVVARGVGLGVDQLLDHVPLVDALGDHLLALLALYDFEIPQDGLGEHAKDLHLPLEQGRQRLAAGGERRVDGGRPGGLGGEDDDLAGERVHEGDEGFAVDLVGLEDGGVVLHGLGEQLRERLLHPVLQQGEPVVDPGRLGQGDLLVQRDGLALLGGEARDDSLVIHDEAGQAGKHLLEMLGNAQGIVAVANHLQEILVADEVEPGEGHALLLEVFAEGLLDLVEHFRQALQGLLGIGDVEHVEDVGRLVGLLHDGQELAVDVLEAAGLDGEEVLDVGVPGEDALQVNPLALHVDPDVEEDVDAIQLVLPGHGVLLEFLVVGRVLHGLERVQVLAALGEEVVPATDKPALVLVVDHLEGVVLPRLADLLEELFESHLALGLGDDVLDDDLGGGEVEVPDIAEGHGAGRKALLGLDLLVNLVPVPLANGIGFQVGQDVVDLEEPPQNALDVLKSGVLPHPARHVLRALDQVVDLLANLPRLDGRPQHVPRLVEAGPDGGEIGPDGPEIADLLQGGLEDAVVVAGDVEGLSRLHDLLELLLQGGDASLERGQGGGGDVGLDGPGNGLLLVPLGHDLPDALVDQLVLGDDVGPHGVGLLLHNLGLLLQDLLEGLPLALDLLDVKPVVGERVALPHQGRLALAEHVDLGRPQLRIAPAALHRRDELDGGRGGRGVRALAFEVLARLLDVGVDVAHPVAQPVGKLDENLLLPLVVFGIHLGLDLVVVDGDVAKRAADLLRVEGRADLADVLEALEPPGEMVAEHVVDLIRLEVPEGLELEPLVHVDAHLSQLPLDGQVDAVEHLGAVRRQVGEAGFLLGLGAEAHLVSRSLDLAQVADDAQPVVQVKEPARPGVLERGVEVDDLVAHGDLEHEPLHGRPVLPRVVLLGRLPPVVLRDVFLEGAYPGLDRGGQALQQDGLNLVVDAAHPEVEVGILLQVELVDGGLDRVEVGLESRGIVGAGAEIVQGLLDGGVDGAEGGGL</sequence>
<dbReference type="Proteomes" id="UP000827724">
    <property type="component" value="Unassembled WGS sequence"/>
</dbReference>
<feature type="region of interest" description="Disordered" evidence="1">
    <location>
        <begin position="2131"/>
        <end position="2150"/>
    </location>
</feature>
<feature type="region of interest" description="Disordered" evidence="1">
    <location>
        <begin position="1"/>
        <end position="59"/>
    </location>
</feature>
<gene>
    <name evidence="2" type="ORF">Trco_004057</name>
</gene>
<reference evidence="2" key="1">
    <citation type="submission" date="2021-08" db="EMBL/GenBank/DDBJ databases">
        <title>Chromosome-Level Trichoderma cornu-damae using Hi-C Data.</title>
        <authorList>
            <person name="Kim C.S."/>
        </authorList>
    </citation>
    <scope>NUCLEOTIDE SEQUENCE</scope>
    <source>
        <strain evidence="2">KA19-0412C</strain>
    </source>
</reference>
<feature type="region of interest" description="Disordered" evidence="1">
    <location>
        <begin position="2005"/>
        <end position="2027"/>
    </location>
</feature>
<protein>
    <submittedName>
        <fullName evidence="2">Uncharacterized protein</fullName>
    </submittedName>
</protein>
<evidence type="ECO:0000256" key="1">
    <source>
        <dbReference type="SAM" id="MobiDB-lite"/>
    </source>
</evidence>
<name>A0A9P8TWK0_9HYPO</name>
<dbReference type="OrthoDB" id="10624458at2759"/>
<feature type="compositionally biased region" description="Polar residues" evidence="1">
    <location>
        <begin position="1"/>
        <end position="12"/>
    </location>
</feature>
<evidence type="ECO:0000313" key="2">
    <source>
        <dbReference type="EMBL" id="KAH6607744.1"/>
    </source>
</evidence>
<proteinExistence type="predicted"/>
<feature type="compositionally biased region" description="Low complexity" evidence="1">
    <location>
        <begin position="43"/>
        <end position="59"/>
    </location>
</feature>
<evidence type="ECO:0000313" key="3">
    <source>
        <dbReference type="Proteomes" id="UP000827724"/>
    </source>
</evidence>
<comment type="caution">
    <text evidence="2">The sequence shown here is derived from an EMBL/GenBank/DDBJ whole genome shotgun (WGS) entry which is preliminary data.</text>
</comment>
<organism evidence="2 3">
    <name type="scientific">Trichoderma cornu-damae</name>
    <dbReference type="NCBI Taxonomy" id="654480"/>
    <lineage>
        <taxon>Eukaryota</taxon>
        <taxon>Fungi</taxon>
        <taxon>Dikarya</taxon>
        <taxon>Ascomycota</taxon>
        <taxon>Pezizomycotina</taxon>
        <taxon>Sordariomycetes</taxon>
        <taxon>Hypocreomycetidae</taxon>
        <taxon>Hypocreales</taxon>
        <taxon>Hypocreaceae</taxon>
        <taxon>Trichoderma</taxon>
    </lineage>
</organism>